<organism evidence="7 8">
    <name type="scientific">Anaplasma phagocytophilum str. ApNP</name>
    <dbReference type="NCBI Taxonomy" id="1359153"/>
    <lineage>
        <taxon>Bacteria</taxon>
        <taxon>Pseudomonadati</taxon>
        <taxon>Pseudomonadota</taxon>
        <taxon>Alphaproteobacteria</taxon>
        <taxon>Rickettsiales</taxon>
        <taxon>Anaplasmataceae</taxon>
        <taxon>Anaplasma</taxon>
        <taxon>phagocytophilum group</taxon>
    </lineage>
</organism>
<dbReference type="Gene3D" id="3.30.230.10">
    <property type="match status" value="1"/>
</dbReference>
<evidence type="ECO:0000313" key="7">
    <source>
        <dbReference type="EMBL" id="KJV66947.1"/>
    </source>
</evidence>
<dbReference type="PANTHER" id="PTHR43261:SF1">
    <property type="entry name" value="RIBOSOME-RELEASING FACTOR 2, MITOCHONDRIAL"/>
    <property type="match status" value="1"/>
</dbReference>
<keyword evidence="2 7" id="KW-0251">Elongation factor</keyword>
<dbReference type="InterPro" id="IPR005517">
    <property type="entry name" value="Transl_elong_EFG/EF2_IV"/>
</dbReference>
<comment type="caution">
    <text evidence="7">The sequence shown here is derived from an EMBL/GenBank/DDBJ whole genome shotgun (WGS) entry which is preliminary data.</text>
</comment>
<protein>
    <submittedName>
        <fullName evidence="7">Elongation factor G, domain IV family protein</fullName>
    </submittedName>
</protein>
<evidence type="ECO:0000259" key="6">
    <source>
        <dbReference type="SMART" id="SM00838"/>
    </source>
</evidence>
<dbReference type="SMART" id="SM00838">
    <property type="entry name" value="EFG_C"/>
    <property type="match status" value="1"/>
</dbReference>
<dbReference type="FunFam" id="3.30.70.240:FF:000001">
    <property type="entry name" value="Elongation factor G"/>
    <property type="match status" value="1"/>
</dbReference>
<dbReference type="Gene3D" id="3.30.70.240">
    <property type="match status" value="1"/>
</dbReference>
<evidence type="ECO:0000256" key="1">
    <source>
        <dbReference type="ARBA" id="ARBA00022741"/>
    </source>
</evidence>
<keyword evidence="3" id="KW-0648">Protein biosynthesis</keyword>
<dbReference type="Pfam" id="PF03764">
    <property type="entry name" value="EFG_IV"/>
    <property type="match status" value="1"/>
</dbReference>
<evidence type="ECO:0000256" key="5">
    <source>
        <dbReference type="ARBA" id="ARBA00024731"/>
    </source>
</evidence>
<keyword evidence="4" id="KW-0342">GTP-binding</keyword>
<dbReference type="AlphaFoldDB" id="A0A0F3NGV8"/>
<evidence type="ECO:0000313" key="8">
    <source>
        <dbReference type="Proteomes" id="UP000033385"/>
    </source>
</evidence>
<gene>
    <name evidence="7" type="ORF">APHNP_0585</name>
</gene>
<dbReference type="Pfam" id="PF00679">
    <property type="entry name" value="EFG_C"/>
    <property type="match status" value="1"/>
</dbReference>
<dbReference type="GO" id="GO:0003746">
    <property type="term" value="F:translation elongation factor activity"/>
    <property type="evidence" value="ECO:0007669"/>
    <property type="project" value="UniProtKB-KW"/>
</dbReference>
<evidence type="ECO:0000256" key="3">
    <source>
        <dbReference type="ARBA" id="ARBA00022917"/>
    </source>
</evidence>
<evidence type="ECO:0000256" key="2">
    <source>
        <dbReference type="ARBA" id="ARBA00022768"/>
    </source>
</evidence>
<feature type="domain" description="Elongation factor EFG" evidence="6">
    <location>
        <begin position="34"/>
        <end position="122"/>
    </location>
</feature>
<dbReference type="InterPro" id="IPR000640">
    <property type="entry name" value="EFG_V-like"/>
</dbReference>
<dbReference type="Proteomes" id="UP000033385">
    <property type="component" value="Unassembled WGS sequence"/>
</dbReference>
<dbReference type="PANTHER" id="PTHR43261">
    <property type="entry name" value="TRANSLATION ELONGATION FACTOR G-RELATED"/>
    <property type="match status" value="1"/>
</dbReference>
<keyword evidence="1" id="KW-0547">Nucleotide-binding</keyword>
<sequence length="124" mass="13965">MFDGAFHEVDSSPLAFELAAKGAFREMASKAAPVLLEPIMRVEIITPDEYMGDVIGDVNSRRGKVSEMQDRHNAKLITAFIPLGSMFGYVKDLRSMSQGRAQYSMFFARYERVPENVVVNDVKR</sequence>
<reference evidence="7 8" key="1">
    <citation type="submission" date="2015-01" db="EMBL/GenBank/DDBJ databases">
        <title>Genome Sequencing of Rickettsiales.</title>
        <authorList>
            <person name="Daugherty S.C."/>
            <person name="Su Q."/>
            <person name="Abolude K."/>
            <person name="Beier-Sexton M."/>
            <person name="Carlyon J.A."/>
            <person name="Carter R."/>
            <person name="Day N.P."/>
            <person name="Dumler S.J."/>
            <person name="Dyachenko V."/>
            <person name="Godinez A."/>
            <person name="Kurtti T.J."/>
            <person name="Lichay M."/>
            <person name="Mullins K.E."/>
            <person name="Ott S."/>
            <person name="Pappas-Brown V."/>
            <person name="Paris D.H."/>
            <person name="Patel P."/>
            <person name="Richards A.L."/>
            <person name="Sadzewicz L."/>
            <person name="Sears K."/>
            <person name="Seidman D."/>
            <person name="Sengamalay N."/>
            <person name="Stenos J."/>
            <person name="Tallon L.J."/>
            <person name="Vincent G."/>
            <person name="Fraser C.M."/>
            <person name="Munderloh U."/>
            <person name="Dunning-Hotopp J.C."/>
        </authorList>
    </citation>
    <scope>NUCLEOTIDE SEQUENCE [LARGE SCALE GENOMIC DNA]</scope>
    <source>
        <strain evidence="7 8">ApNP</strain>
    </source>
</reference>
<dbReference type="PATRIC" id="fig|1359153.3.peg.599"/>
<accession>A0A0F3NGV8</accession>
<dbReference type="GO" id="GO:0005525">
    <property type="term" value="F:GTP binding"/>
    <property type="evidence" value="ECO:0007669"/>
    <property type="project" value="UniProtKB-KW"/>
</dbReference>
<dbReference type="SUPFAM" id="SSF54211">
    <property type="entry name" value="Ribosomal protein S5 domain 2-like"/>
    <property type="match status" value="1"/>
</dbReference>
<evidence type="ECO:0000256" key="4">
    <source>
        <dbReference type="ARBA" id="ARBA00023134"/>
    </source>
</evidence>
<comment type="function">
    <text evidence="5">Catalyzes the GTP-dependent ribosomal translocation step during translation elongation. During this step, the ribosome changes from the pre-translocational (PRE) to the post-translocational (POST) state as the newly formed A-site-bound peptidyl-tRNA and P-site-bound deacylated tRNA move to the P and E sites, respectively. Catalyzes the coordinated movement of the two tRNA molecules, the mRNA and conformational changes in the ribosome.</text>
</comment>
<dbReference type="GO" id="GO:0032790">
    <property type="term" value="P:ribosome disassembly"/>
    <property type="evidence" value="ECO:0007669"/>
    <property type="project" value="TreeGrafter"/>
</dbReference>
<dbReference type="InterPro" id="IPR035649">
    <property type="entry name" value="EFG_V"/>
</dbReference>
<dbReference type="InterPro" id="IPR020568">
    <property type="entry name" value="Ribosomal_Su5_D2-typ_SF"/>
</dbReference>
<dbReference type="EMBL" id="LANW01000001">
    <property type="protein sequence ID" value="KJV66947.1"/>
    <property type="molecule type" value="Genomic_DNA"/>
</dbReference>
<dbReference type="CDD" id="cd03713">
    <property type="entry name" value="EFG_mtEFG_C"/>
    <property type="match status" value="1"/>
</dbReference>
<proteinExistence type="predicted"/>
<dbReference type="InterPro" id="IPR014721">
    <property type="entry name" value="Ribsml_uS5_D2-typ_fold_subgr"/>
</dbReference>
<name>A0A0F3NGV8_ANAPH</name>
<dbReference type="GO" id="GO:0017111">
    <property type="term" value="F:ribonucleoside triphosphate phosphatase activity"/>
    <property type="evidence" value="ECO:0007669"/>
    <property type="project" value="UniProtKB-ARBA"/>
</dbReference>
<dbReference type="SUPFAM" id="SSF54980">
    <property type="entry name" value="EF-G C-terminal domain-like"/>
    <property type="match status" value="1"/>
</dbReference>
<dbReference type="InterPro" id="IPR035647">
    <property type="entry name" value="EFG_III/V"/>
</dbReference>